<comment type="caution">
    <text evidence="8">The sequence shown here is derived from an EMBL/GenBank/DDBJ whole genome shotgun (WGS) entry which is preliminary data.</text>
</comment>
<name>A0A0F9GW02_9ZZZZ</name>
<reference evidence="8" key="1">
    <citation type="journal article" date="2015" name="Nature">
        <title>Complex archaea that bridge the gap between prokaryotes and eukaryotes.</title>
        <authorList>
            <person name="Spang A."/>
            <person name="Saw J.H."/>
            <person name="Jorgensen S.L."/>
            <person name="Zaremba-Niedzwiedzka K."/>
            <person name="Martijn J."/>
            <person name="Lind A.E."/>
            <person name="van Eijk R."/>
            <person name="Schleper C."/>
            <person name="Guy L."/>
            <person name="Ettema T.J."/>
        </authorList>
    </citation>
    <scope>NUCLEOTIDE SEQUENCE</scope>
</reference>
<keyword evidence="4" id="KW-0238">DNA-binding</keyword>
<evidence type="ECO:0008006" key="9">
    <source>
        <dbReference type="Google" id="ProtNLM"/>
    </source>
</evidence>
<keyword evidence="3" id="KW-0731">Sigma factor</keyword>
<evidence type="ECO:0000313" key="8">
    <source>
        <dbReference type="EMBL" id="KKM03020.1"/>
    </source>
</evidence>
<evidence type="ECO:0000256" key="1">
    <source>
        <dbReference type="ARBA" id="ARBA00010641"/>
    </source>
</evidence>
<proteinExistence type="inferred from homology"/>
<dbReference type="PANTHER" id="PTHR43133">
    <property type="entry name" value="RNA POLYMERASE ECF-TYPE SIGMA FACTO"/>
    <property type="match status" value="1"/>
</dbReference>
<dbReference type="Gene3D" id="1.10.10.10">
    <property type="entry name" value="Winged helix-like DNA-binding domain superfamily/Winged helix DNA-binding domain"/>
    <property type="match status" value="1"/>
</dbReference>
<dbReference type="InterPro" id="IPR013249">
    <property type="entry name" value="RNA_pol_sigma70_r4_t2"/>
</dbReference>
<gene>
    <name evidence="8" type="ORF">LCGC14_1778590</name>
</gene>
<evidence type="ECO:0000256" key="5">
    <source>
        <dbReference type="ARBA" id="ARBA00023163"/>
    </source>
</evidence>
<dbReference type="GO" id="GO:0003677">
    <property type="term" value="F:DNA binding"/>
    <property type="evidence" value="ECO:0007669"/>
    <property type="project" value="UniProtKB-KW"/>
</dbReference>
<accession>A0A0F9GW02</accession>
<dbReference type="GO" id="GO:0006352">
    <property type="term" value="P:DNA-templated transcription initiation"/>
    <property type="evidence" value="ECO:0007669"/>
    <property type="project" value="InterPro"/>
</dbReference>
<dbReference type="Pfam" id="PF04542">
    <property type="entry name" value="Sigma70_r2"/>
    <property type="match status" value="1"/>
</dbReference>
<dbReference type="SUPFAM" id="SSF88659">
    <property type="entry name" value="Sigma3 and sigma4 domains of RNA polymerase sigma factors"/>
    <property type="match status" value="1"/>
</dbReference>
<dbReference type="SUPFAM" id="SSF88946">
    <property type="entry name" value="Sigma2 domain of RNA polymerase sigma factors"/>
    <property type="match status" value="1"/>
</dbReference>
<evidence type="ECO:0000256" key="3">
    <source>
        <dbReference type="ARBA" id="ARBA00023082"/>
    </source>
</evidence>
<evidence type="ECO:0000259" key="7">
    <source>
        <dbReference type="Pfam" id="PF08281"/>
    </source>
</evidence>
<comment type="similarity">
    <text evidence="1">Belongs to the sigma-70 factor family. ECF subfamily.</text>
</comment>
<protein>
    <recommendedName>
        <fullName evidence="9">HTH luxR-type domain-containing protein</fullName>
    </recommendedName>
</protein>
<dbReference type="InterPro" id="IPR014284">
    <property type="entry name" value="RNA_pol_sigma-70_dom"/>
</dbReference>
<feature type="domain" description="RNA polymerase sigma factor 70 region 4 type 2" evidence="7">
    <location>
        <begin position="105"/>
        <end position="155"/>
    </location>
</feature>
<keyword evidence="2" id="KW-0805">Transcription regulation</keyword>
<dbReference type="PANTHER" id="PTHR43133:SF8">
    <property type="entry name" value="RNA POLYMERASE SIGMA FACTOR HI_1459-RELATED"/>
    <property type="match status" value="1"/>
</dbReference>
<organism evidence="8">
    <name type="scientific">marine sediment metagenome</name>
    <dbReference type="NCBI Taxonomy" id="412755"/>
    <lineage>
        <taxon>unclassified sequences</taxon>
        <taxon>metagenomes</taxon>
        <taxon>ecological metagenomes</taxon>
    </lineage>
</organism>
<dbReference type="Gene3D" id="1.10.1740.10">
    <property type="match status" value="1"/>
</dbReference>
<keyword evidence="5" id="KW-0804">Transcription</keyword>
<evidence type="ECO:0000256" key="2">
    <source>
        <dbReference type="ARBA" id="ARBA00023015"/>
    </source>
</evidence>
<dbReference type="InterPro" id="IPR013325">
    <property type="entry name" value="RNA_pol_sigma_r2"/>
</dbReference>
<evidence type="ECO:0000256" key="4">
    <source>
        <dbReference type="ARBA" id="ARBA00023125"/>
    </source>
</evidence>
<evidence type="ECO:0000259" key="6">
    <source>
        <dbReference type="Pfam" id="PF04542"/>
    </source>
</evidence>
<dbReference type="Pfam" id="PF08281">
    <property type="entry name" value="Sigma70_r4_2"/>
    <property type="match status" value="1"/>
</dbReference>
<dbReference type="InterPro" id="IPR007627">
    <property type="entry name" value="RNA_pol_sigma70_r2"/>
</dbReference>
<dbReference type="NCBIfam" id="TIGR02937">
    <property type="entry name" value="sigma70-ECF"/>
    <property type="match status" value="1"/>
</dbReference>
<sequence>MNQKDFLTIVHPFQDKIYRLARRLLTSEEEAQDATQEVLLKLWSKKKQLKKYRSAEAFAMTMTKNYCYDTLKAKRSSNVKLVHTNYKDSSYDTVKETEVSDSVNWVYKLMKELPEQQQLILQLRDVEQYTNAEIADQLEINEGTVRTALSRARKTIRGGRLSSNRKIGSFIHH</sequence>
<dbReference type="GO" id="GO:0016987">
    <property type="term" value="F:sigma factor activity"/>
    <property type="evidence" value="ECO:0007669"/>
    <property type="project" value="UniProtKB-KW"/>
</dbReference>
<dbReference type="InterPro" id="IPR036388">
    <property type="entry name" value="WH-like_DNA-bd_sf"/>
</dbReference>
<dbReference type="EMBL" id="LAZR01016786">
    <property type="protein sequence ID" value="KKM03020.1"/>
    <property type="molecule type" value="Genomic_DNA"/>
</dbReference>
<dbReference type="InterPro" id="IPR039425">
    <property type="entry name" value="RNA_pol_sigma-70-like"/>
</dbReference>
<dbReference type="InterPro" id="IPR013324">
    <property type="entry name" value="RNA_pol_sigma_r3/r4-like"/>
</dbReference>
<dbReference type="CDD" id="cd06171">
    <property type="entry name" value="Sigma70_r4"/>
    <property type="match status" value="1"/>
</dbReference>
<feature type="domain" description="RNA polymerase sigma-70 region 2" evidence="6">
    <location>
        <begin position="10"/>
        <end position="75"/>
    </location>
</feature>
<dbReference type="AlphaFoldDB" id="A0A0F9GW02"/>